<sequence length="110" mass="12425">LQVSLSYPCGFCGRAGENCKVSIDGGKAQSDCPFHYPFSITPASKISQSKPCTNVPIKCPFPNCNAVHWKYNFRLHLEHRHPNWQNFLTPDCTFLSSIVITREEQLALKI</sequence>
<keyword evidence="2" id="KW-1185">Reference proteome</keyword>
<comment type="caution">
    <text evidence="1">The sequence shown here is derived from an EMBL/GenBank/DDBJ whole genome shotgun (WGS) entry which is preliminary data.</text>
</comment>
<proteinExistence type="predicted"/>
<organism evidence="1 2">
    <name type="scientific">Mycena pura</name>
    <dbReference type="NCBI Taxonomy" id="153505"/>
    <lineage>
        <taxon>Eukaryota</taxon>
        <taxon>Fungi</taxon>
        <taxon>Dikarya</taxon>
        <taxon>Basidiomycota</taxon>
        <taxon>Agaricomycotina</taxon>
        <taxon>Agaricomycetes</taxon>
        <taxon>Agaricomycetidae</taxon>
        <taxon>Agaricales</taxon>
        <taxon>Marasmiineae</taxon>
        <taxon>Mycenaceae</taxon>
        <taxon>Mycena</taxon>
    </lineage>
</organism>
<gene>
    <name evidence="1" type="ORF">GGX14DRAFT_339820</name>
</gene>
<feature type="non-terminal residue" evidence="1">
    <location>
        <position position="110"/>
    </location>
</feature>
<name>A0AAD6UP77_9AGAR</name>
<evidence type="ECO:0000313" key="1">
    <source>
        <dbReference type="EMBL" id="KAJ7190741.1"/>
    </source>
</evidence>
<feature type="non-terminal residue" evidence="1">
    <location>
        <position position="1"/>
    </location>
</feature>
<dbReference type="EMBL" id="JARJCW010000143">
    <property type="protein sequence ID" value="KAJ7190741.1"/>
    <property type="molecule type" value="Genomic_DNA"/>
</dbReference>
<accession>A0AAD6UP77</accession>
<evidence type="ECO:0000313" key="2">
    <source>
        <dbReference type="Proteomes" id="UP001219525"/>
    </source>
</evidence>
<dbReference type="AlphaFoldDB" id="A0AAD6UP77"/>
<dbReference type="Proteomes" id="UP001219525">
    <property type="component" value="Unassembled WGS sequence"/>
</dbReference>
<protein>
    <submittedName>
        <fullName evidence="1">Uncharacterized protein</fullName>
    </submittedName>
</protein>
<reference evidence="1" key="1">
    <citation type="submission" date="2023-03" db="EMBL/GenBank/DDBJ databases">
        <title>Massive genome expansion in bonnet fungi (Mycena s.s.) driven by repeated elements and novel gene families across ecological guilds.</title>
        <authorList>
            <consortium name="Lawrence Berkeley National Laboratory"/>
            <person name="Harder C.B."/>
            <person name="Miyauchi S."/>
            <person name="Viragh M."/>
            <person name="Kuo A."/>
            <person name="Thoen E."/>
            <person name="Andreopoulos B."/>
            <person name="Lu D."/>
            <person name="Skrede I."/>
            <person name="Drula E."/>
            <person name="Henrissat B."/>
            <person name="Morin E."/>
            <person name="Kohler A."/>
            <person name="Barry K."/>
            <person name="LaButti K."/>
            <person name="Morin E."/>
            <person name="Salamov A."/>
            <person name="Lipzen A."/>
            <person name="Mereny Z."/>
            <person name="Hegedus B."/>
            <person name="Baldrian P."/>
            <person name="Stursova M."/>
            <person name="Weitz H."/>
            <person name="Taylor A."/>
            <person name="Grigoriev I.V."/>
            <person name="Nagy L.G."/>
            <person name="Martin F."/>
            <person name="Kauserud H."/>
        </authorList>
    </citation>
    <scope>NUCLEOTIDE SEQUENCE</scope>
    <source>
        <strain evidence="1">9144</strain>
    </source>
</reference>